<reference evidence="1" key="1">
    <citation type="submission" date="2015-06" db="UniProtKB">
        <authorList>
            <consortium name="EnsemblPlants"/>
        </authorList>
    </citation>
    <scope>IDENTIFICATION</scope>
</reference>
<proteinExistence type="predicted"/>
<protein>
    <submittedName>
        <fullName evidence="1">Uncharacterized protein</fullName>
    </submittedName>
</protein>
<evidence type="ECO:0000313" key="1">
    <source>
        <dbReference type="EnsemblPlants" id="EMT04520"/>
    </source>
</evidence>
<dbReference type="AlphaFoldDB" id="M8AS16"/>
<dbReference type="EnsemblPlants" id="EMT04520">
    <property type="protein sequence ID" value="EMT04520"/>
    <property type="gene ID" value="F775_16968"/>
</dbReference>
<sequence length="130" mass="14244">MARLYHLTLLCVFLFLLLTGLVAADLSRGKKVTMTVRYPAEDSGEKITISAHLVGDGGGGDRHFHLDSDDYEPIVFAVKILVSAALEKVGDPQASLSKLHGAQWWLHAQSVHIGDGDMEILFTFVSARMH</sequence>
<accession>M8AS16</accession>
<organism evidence="1">
    <name type="scientific">Aegilops tauschii</name>
    <name type="common">Tausch's goatgrass</name>
    <name type="synonym">Aegilops squarrosa</name>
    <dbReference type="NCBI Taxonomy" id="37682"/>
    <lineage>
        <taxon>Eukaryota</taxon>
        <taxon>Viridiplantae</taxon>
        <taxon>Streptophyta</taxon>
        <taxon>Embryophyta</taxon>
        <taxon>Tracheophyta</taxon>
        <taxon>Spermatophyta</taxon>
        <taxon>Magnoliopsida</taxon>
        <taxon>Liliopsida</taxon>
        <taxon>Poales</taxon>
        <taxon>Poaceae</taxon>
        <taxon>BOP clade</taxon>
        <taxon>Pooideae</taxon>
        <taxon>Triticodae</taxon>
        <taxon>Triticeae</taxon>
        <taxon>Triticinae</taxon>
        <taxon>Aegilops</taxon>
    </lineage>
</organism>
<name>M8AS16_AEGTA</name>